<keyword evidence="1" id="KW-0732">Signal</keyword>
<sequence>MGFLLMCVAIVIAASERLVSGDDQQQLRLSRASSTFSQNLYQKVAVKETNVVYSPY</sequence>
<reference evidence="2" key="2">
    <citation type="submission" date="2023-04" db="EMBL/GenBank/DDBJ databases">
        <authorList>
            <person name="Bu L."/>
            <person name="Lu L."/>
            <person name="Laidemitt M.R."/>
            <person name="Zhang S.M."/>
            <person name="Mutuku M."/>
            <person name="Mkoji G."/>
            <person name="Steinauer M."/>
            <person name="Loker E.S."/>
        </authorList>
    </citation>
    <scope>NUCLEOTIDE SEQUENCE</scope>
    <source>
        <strain evidence="2">KasaAsao</strain>
        <tissue evidence="2">Whole Snail</tissue>
    </source>
</reference>
<dbReference type="Proteomes" id="UP001233172">
    <property type="component" value="Unassembled WGS sequence"/>
</dbReference>
<dbReference type="AlphaFoldDB" id="A0AAD8AYB1"/>
<reference evidence="2" key="1">
    <citation type="journal article" date="2023" name="PLoS Negl. Trop. Dis.">
        <title>A genome sequence for Biomphalaria pfeifferi, the major vector snail for the human-infecting parasite Schistosoma mansoni.</title>
        <authorList>
            <person name="Bu L."/>
            <person name="Lu L."/>
            <person name="Laidemitt M.R."/>
            <person name="Zhang S.M."/>
            <person name="Mutuku M."/>
            <person name="Mkoji G."/>
            <person name="Steinauer M."/>
            <person name="Loker E.S."/>
        </authorList>
    </citation>
    <scope>NUCLEOTIDE SEQUENCE</scope>
    <source>
        <strain evidence="2">KasaAsao</strain>
    </source>
</reference>
<name>A0AAD8AYB1_BIOPF</name>
<evidence type="ECO:0000313" key="2">
    <source>
        <dbReference type="EMBL" id="KAK0043868.1"/>
    </source>
</evidence>
<evidence type="ECO:0000256" key="1">
    <source>
        <dbReference type="SAM" id="SignalP"/>
    </source>
</evidence>
<keyword evidence="3" id="KW-1185">Reference proteome</keyword>
<feature type="non-terminal residue" evidence="2">
    <location>
        <position position="56"/>
    </location>
</feature>
<comment type="caution">
    <text evidence="2">The sequence shown here is derived from an EMBL/GenBank/DDBJ whole genome shotgun (WGS) entry which is preliminary data.</text>
</comment>
<feature type="signal peptide" evidence="1">
    <location>
        <begin position="1"/>
        <end position="21"/>
    </location>
</feature>
<organism evidence="2 3">
    <name type="scientific">Biomphalaria pfeifferi</name>
    <name type="common">Bloodfluke planorb</name>
    <name type="synonym">Freshwater snail</name>
    <dbReference type="NCBI Taxonomy" id="112525"/>
    <lineage>
        <taxon>Eukaryota</taxon>
        <taxon>Metazoa</taxon>
        <taxon>Spiralia</taxon>
        <taxon>Lophotrochozoa</taxon>
        <taxon>Mollusca</taxon>
        <taxon>Gastropoda</taxon>
        <taxon>Heterobranchia</taxon>
        <taxon>Euthyneura</taxon>
        <taxon>Panpulmonata</taxon>
        <taxon>Hygrophila</taxon>
        <taxon>Lymnaeoidea</taxon>
        <taxon>Planorbidae</taxon>
        <taxon>Biomphalaria</taxon>
    </lineage>
</organism>
<dbReference type="EMBL" id="JASAOG010000209">
    <property type="protein sequence ID" value="KAK0043868.1"/>
    <property type="molecule type" value="Genomic_DNA"/>
</dbReference>
<protein>
    <submittedName>
        <fullName evidence="2">Serpin B3</fullName>
    </submittedName>
</protein>
<feature type="chain" id="PRO_5042001933" evidence="1">
    <location>
        <begin position="22"/>
        <end position="56"/>
    </location>
</feature>
<evidence type="ECO:0000313" key="3">
    <source>
        <dbReference type="Proteomes" id="UP001233172"/>
    </source>
</evidence>
<gene>
    <name evidence="2" type="ORF">Bpfe_026642</name>
</gene>
<proteinExistence type="predicted"/>
<accession>A0AAD8AYB1</accession>